<evidence type="ECO:0000259" key="2">
    <source>
        <dbReference type="Pfam" id="PF02698"/>
    </source>
</evidence>
<dbReference type="InterPro" id="IPR003848">
    <property type="entry name" value="DUF218"/>
</dbReference>
<name>A0A0G3H7I4_9CORY</name>
<dbReference type="GO" id="GO:0005886">
    <property type="term" value="C:plasma membrane"/>
    <property type="evidence" value="ECO:0007669"/>
    <property type="project" value="TreeGrafter"/>
</dbReference>
<protein>
    <submittedName>
        <fullName evidence="3">DUF218 domain-containing protein</fullName>
    </submittedName>
</protein>
<dbReference type="Proteomes" id="UP000035540">
    <property type="component" value="Chromosome"/>
</dbReference>
<feature type="region of interest" description="Disordered" evidence="1">
    <location>
        <begin position="208"/>
        <end position="230"/>
    </location>
</feature>
<dbReference type="PANTHER" id="PTHR30336:SF20">
    <property type="entry name" value="DUF218 DOMAIN-CONTAINING PROTEIN"/>
    <property type="match status" value="1"/>
</dbReference>
<gene>
    <name evidence="3" type="ORF">CTEST_09470</name>
</gene>
<proteinExistence type="predicted"/>
<sequence length="230" mass="25330">MKAPYFLAVVALAGPARILTHAYLRRRFPLPHARSAVVLGTAQYDGRPSRQFAARLDHAVLLWEEGRVEHFYPVGGNLPGDRFTEAEVGRTYLIDHGVPAERVSAVGRGNDTRGSFCALLDEYPDLGPALVVTDPHHSLRAERIARELGIDAYASPTQTSPSRFPRPSWWLTLSHELGGLAVVDASLVVGRDKAEELESTLRRIQSALRPSRKARHQQLDAEKAAGENPC</sequence>
<dbReference type="InterPro" id="IPR051599">
    <property type="entry name" value="Cell_Envelope_Assoc"/>
</dbReference>
<dbReference type="PANTHER" id="PTHR30336">
    <property type="entry name" value="INNER MEMBRANE PROTEIN, PROBABLE PERMEASE"/>
    <property type="match status" value="1"/>
</dbReference>
<reference evidence="3 4" key="1">
    <citation type="journal article" date="2015" name="Genome Announc.">
        <title>Complete Genome Sequence of the Type Strain Corynebacterium testudinoris DSM 44614, Recovered from Necrotic Lesions in the Mouth of a Tortoise.</title>
        <authorList>
            <person name="Ruckert C."/>
            <person name="Kriete M."/>
            <person name="Jaenicke S."/>
            <person name="Winkler A."/>
            <person name="Tauch A."/>
        </authorList>
    </citation>
    <scope>NUCLEOTIDE SEQUENCE [LARGE SCALE GENOMIC DNA]</scope>
    <source>
        <strain evidence="3 4">DSM 44614</strain>
    </source>
</reference>
<dbReference type="STRING" id="136857.CTEST_09470"/>
<organism evidence="3 4">
    <name type="scientific">Corynebacterium testudinoris</name>
    <dbReference type="NCBI Taxonomy" id="136857"/>
    <lineage>
        <taxon>Bacteria</taxon>
        <taxon>Bacillati</taxon>
        <taxon>Actinomycetota</taxon>
        <taxon>Actinomycetes</taxon>
        <taxon>Mycobacteriales</taxon>
        <taxon>Corynebacteriaceae</taxon>
        <taxon>Corynebacterium</taxon>
    </lineage>
</organism>
<dbReference type="AlphaFoldDB" id="A0A0G3H7I4"/>
<dbReference type="Pfam" id="PF02698">
    <property type="entry name" value="DUF218"/>
    <property type="match status" value="1"/>
</dbReference>
<accession>A0A0G3H7I4</accession>
<feature type="compositionally biased region" description="Basic and acidic residues" evidence="1">
    <location>
        <begin position="217"/>
        <end position="230"/>
    </location>
</feature>
<dbReference type="CDD" id="cd06259">
    <property type="entry name" value="YdcF-like"/>
    <property type="match status" value="1"/>
</dbReference>
<keyword evidence="4" id="KW-1185">Reference proteome</keyword>
<dbReference type="EMBL" id="CP011545">
    <property type="protein sequence ID" value="AKK09319.1"/>
    <property type="molecule type" value="Genomic_DNA"/>
</dbReference>
<feature type="domain" description="DUF218" evidence="2">
    <location>
        <begin position="36"/>
        <end position="163"/>
    </location>
</feature>
<reference evidence="4" key="2">
    <citation type="submission" date="2015-05" db="EMBL/GenBank/DDBJ databases">
        <title>Complete genome sequence of Corynebacterium testudinoris DSM 44614, recovered from necrotic lesions in the mouth of a tortoise.</title>
        <authorList>
            <person name="Ruckert C."/>
            <person name="Albersmeier A."/>
            <person name="Winkler A."/>
            <person name="Tauch A."/>
        </authorList>
    </citation>
    <scope>NUCLEOTIDE SEQUENCE [LARGE SCALE GENOMIC DNA]</scope>
    <source>
        <strain evidence="4">DSM 44614</strain>
    </source>
</reference>
<dbReference type="PATRIC" id="fig|136857.5.peg.1879"/>
<evidence type="ECO:0000313" key="4">
    <source>
        <dbReference type="Proteomes" id="UP000035540"/>
    </source>
</evidence>
<evidence type="ECO:0000256" key="1">
    <source>
        <dbReference type="SAM" id="MobiDB-lite"/>
    </source>
</evidence>
<dbReference type="KEGG" id="cted:CTEST_09470"/>
<evidence type="ECO:0000313" key="3">
    <source>
        <dbReference type="EMBL" id="AKK09319.1"/>
    </source>
</evidence>